<protein>
    <submittedName>
        <fullName evidence="2">Uncharacterized protein</fullName>
    </submittedName>
</protein>
<proteinExistence type="predicted"/>
<name>A0AAU9JZ39_9CILI</name>
<dbReference type="AlphaFoldDB" id="A0AAU9JZ39"/>
<gene>
    <name evidence="2" type="ORF">BSTOLATCC_MIC49887</name>
</gene>
<keyword evidence="1" id="KW-0472">Membrane</keyword>
<evidence type="ECO:0000313" key="3">
    <source>
        <dbReference type="Proteomes" id="UP001162131"/>
    </source>
</evidence>
<dbReference type="EMBL" id="CAJZBQ010000049">
    <property type="protein sequence ID" value="CAG9329847.1"/>
    <property type="molecule type" value="Genomic_DNA"/>
</dbReference>
<comment type="caution">
    <text evidence="2">The sequence shown here is derived from an EMBL/GenBank/DDBJ whole genome shotgun (WGS) entry which is preliminary data.</text>
</comment>
<sequence length="102" mass="12305">MQKINKLGGIERWIFIKLFLVALIRLSGNNGNYFDRKSIIYINLNKINKACDFAWKLKLIILEAWFRLRLIPKLKLFYYCGFFGIIAFFYKIIELFRFRAIN</sequence>
<evidence type="ECO:0000313" key="2">
    <source>
        <dbReference type="EMBL" id="CAG9329847.1"/>
    </source>
</evidence>
<accession>A0AAU9JZ39</accession>
<dbReference type="Proteomes" id="UP001162131">
    <property type="component" value="Unassembled WGS sequence"/>
</dbReference>
<keyword evidence="1" id="KW-1133">Transmembrane helix</keyword>
<keyword evidence="3" id="KW-1185">Reference proteome</keyword>
<keyword evidence="1" id="KW-0812">Transmembrane</keyword>
<reference evidence="2" key="1">
    <citation type="submission" date="2021-09" db="EMBL/GenBank/DDBJ databases">
        <authorList>
            <consortium name="AG Swart"/>
            <person name="Singh M."/>
            <person name="Singh A."/>
            <person name="Seah K."/>
            <person name="Emmerich C."/>
        </authorList>
    </citation>
    <scope>NUCLEOTIDE SEQUENCE</scope>
    <source>
        <strain evidence="2">ATCC30299</strain>
    </source>
</reference>
<feature type="transmembrane region" description="Helical" evidence="1">
    <location>
        <begin position="76"/>
        <end position="93"/>
    </location>
</feature>
<organism evidence="2 3">
    <name type="scientific">Blepharisma stoltei</name>
    <dbReference type="NCBI Taxonomy" id="1481888"/>
    <lineage>
        <taxon>Eukaryota</taxon>
        <taxon>Sar</taxon>
        <taxon>Alveolata</taxon>
        <taxon>Ciliophora</taxon>
        <taxon>Postciliodesmatophora</taxon>
        <taxon>Heterotrichea</taxon>
        <taxon>Heterotrichida</taxon>
        <taxon>Blepharismidae</taxon>
        <taxon>Blepharisma</taxon>
    </lineage>
</organism>
<evidence type="ECO:0000256" key="1">
    <source>
        <dbReference type="SAM" id="Phobius"/>
    </source>
</evidence>